<dbReference type="InterPro" id="IPR036770">
    <property type="entry name" value="Ankyrin_rpt-contain_sf"/>
</dbReference>
<reference evidence="4" key="1">
    <citation type="journal article" date="2022" name="bioRxiv">
        <title>Genomics of Preaxostyla Flagellates Illuminates Evolutionary Transitions and the Path Towards Mitochondrial Loss.</title>
        <authorList>
            <person name="Novak L.V.F."/>
            <person name="Treitli S.C."/>
            <person name="Pyrih J."/>
            <person name="Halakuc P."/>
            <person name="Pipaliya S.V."/>
            <person name="Vacek V."/>
            <person name="Brzon O."/>
            <person name="Soukal P."/>
            <person name="Eme L."/>
            <person name="Dacks J.B."/>
            <person name="Karnkowska A."/>
            <person name="Elias M."/>
            <person name="Hampl V."/>
        </authorList>
    </citation>
    <scope>NUCLEOTIDE SEQUENCE</scope>
    <source>
        <strain evidence="4">RCP-MX</strain>
    </source>
</reference>
<dbReference type="PANTHER" id="PTHR22957">
    <property type="entry name" value="TBC1 DOMAIN FAMILY MEMBER GTPASE-ACTIVATING PROTEIN"/>
    <property type="match status" value="1"/>
</dbReference>
<dbReference type="Pfam" id="PF00566">
    <property type="entry name" value="RabGAP-TBC"/>
    <property type="match status" value="1"/>
</dbReference>
<dbReference type="Proteomes" id="UP001141327">
    <property type="component" value="Unassembled WGS sequence"/>
</dbReference>
<comment type="caution">
    <text evidence="4">The sequence shown here is derived from an EMBL/GenBank/DDBJ whole genome shotgun (WGS) entry which is preliminary data.</text>
</comment>
<dbReference type="SUPFAM" id="SSF48403">
    <property type="entry name" value="Ankyrin repeat"/>
    <property type="match status" value="1"/>
</dbReference>
<gene>
    <name evidence="4" type="ORF">PAPYR_5617</name>
</gene>
<dbReference type="Gene3D" id="1.10.472.80">
    <property type="entry name" value="Ypt/Rab-GAP domain of gyp1p, domain 3"/>
    <property type="match status" value="1"/>
</dbReference>
<dbReference type="EMBL" id="JAPMOS010000027">
    <property type="protein sequence ID" value="KAJ4458643.1"/>
    <property type="molecule type" value="Genomic_DNA"/>
</dbReference>
<feature type="region of interest" description="Disordered" evidence="2">
    <location>
        <begin position="1"/>
        <end position="38"/>
    </location>
</feature>
<dbReference type="SUPFAM" id="SSF47923">
    <property type="entry name" value="Ypt/Rab-GAP domain of gyp1p"/>
    <property type="match status" value="2"/>
</dbReference>
<dbReference type="PROSITE" id="PS50086">
    <property type="entry name" value="TBC_RABGAP"/>
    <property type="match status" value="1"/>
</dbReference>
<dbReference type="SMART" id="SM00164">
    <property type="entry name" value="TBC"/>
    <property type="match status" value="1"/>
</dbReference>
<keyword evidence="1" id="KW-0343">GTPase activation</keyword>
<proteinExistence type="predicted"/>
<evidence type="ECO:0000256" key="2">
    <source>
        <dbReference type="SAM" id="MobiDB-lite"/>
    </source>
</evidence>
<evidence type="ECO:0000313" key="5">
    <source>
        <dbReference type="Proteomes" id="UP001141327"/>
    </source>
</evidence>
<dbReference type="PANTHER" id="PTHR22957:SF502">
    <property type="entry name" value="SMALL G PROTEIN SIGNALING MODULATOR 2-RELATED"/>
    <property type="match status" value="1"/>
</dbReference>
<evidence type="ECO:0000256" key="1">
    <source>
        <dbReference type="ARBA" id="ARBA00022468"/>
    </source>
</evidence>
<name>A0ABQ8UKA1_9EUKA</name>
<dbReference type="Gene3D" id="1.10.8.270">
    <property type="entry name" value="putative rabgap domain of human tbc1 domain family member 14 like domains"/>
    <property type="match status" value="1"/>
</dbReference>
<dbReference type="InterPro" id="IPR000195">
    <property type="entry name" value="Rab-GAP-TBC_dom"/>
</dbReference>
<accession>A0ABQ8UKA1</accession>
<feature type="domain" description="Rab-GAP TBC" evidence="3">
    <location>
        <begin position="199"/>
        <end position="435"/>
    </location>
</feature>
<keyword evidence="5" id="KW-1185">Reference proteome</keyword>
<organism evidence="4 5">
    <name type="scientific">Paratrimastix pyriformis</name>
    <dbReference type="NCBI Taxonomy" id="342808"/>
    <lineage>
        <taxon>Eukaryota</taxon>
        <taxon>Metamonada</taxon>
        <taxon>Preaxostyla</taxon>
        <taxon>Paratrimastigidae</taxon>
        <taxon>Paratrimastix</taxon>
    </lineage>
</organism>
<sequence length="599" mass="66239">MIEEGHAEADYNETFQPPTATPPLLPTGGTRAVPKEAPSSNPLVCASMLGQLENLMALLEQGDADPDFPDVLGRTALGTATQPEIIYVLQTARMLRLLLEGLEEGRPLNMDSLVRRHAEGHRSSVRLGSPLGAVPHTRLSASIASSPAPARVPLPPLARAPGLLLDERRQVLLGGLREAVFERRLDLTPPPDMRGSTLVEALHMRGFVWRVLLGVSPEVAPSSLPCLVLQADHAASPIQEANLSGLLTLYRSRQESYTAMKTLWKERGGSFDPEYTRIIWQDCLRTDRELDFYRDEKGPGLRMLNDILLTYCETNRKIGYSQGMSDLLAPILYLVRDEVESFWTFSAAMDRLNAHFDQTQSGVSEEMGQVFALLGMASRTFAGYVERLEAREGPPQEGVMPMKYQTCFRSMMLLFKRELSFQQVGPPFPGGALMAATPLPAPGAPPTHHAPGWVGSCGAPPQTMQLWDMLWTGYLSPRFHVFVCLALLLQEAPKMMERGMTFIDMTCHLQVGPASRLPPLLALPDPLIRRCILRRGLVLLISPSSLSHRSVGQGLAGHLDLGSLLSQAEEHFHHLKRYATRADAPLWKLRDLFTGTRSR</sequence>
<evidence type="ECO:0000313" key="4">
    <source>
        <dbReference type="EMBL" id="KAJ4458643.1"/>
    </source>
</evidence>
<evidence type="ECO:0000259" key="3">
    <source>
        <dbReference type="PROSITE" id="PS50086"/>
    </source>
</evidence>
<dbReference type="InterPro" id="IPR035969">
    <property type="entry name" value="Rab-GAP_TBC_sf"/>
</dbReference>
<protein>
    <submittedName>
        <fullName evidence="4">TBC1 domain family member 15</fullName>
    </submittedName>
</protein>